<protein>
    <submittedName>
        <fullName evidence="1">Uncharacterized protein</fullName>
    </submittedName>
</protein>
<organism evidence="1 2">
    <name type="scientific">Acinetobacter baylyi (strain ATCC 33305 / BD413 / ADP1)</name>
    <dbReference type="NCBI Taxonomy" id="62977"/>
    <lineage>
        <taxon>Bacteria</taxon>
        <taxon>Pseudomonadati</taxon>
        <taxon>Pseudomonadota</taxon>
        <taxon>Gammaproteobacteria</taxon>
        <taxon>Moraxellales</taxon>
        <taxon>Moraxellaceae</taxon>
        <taxon>Acinetobacter</taxon>
    </lineage>
</organism>
<dbReference type="EMBL" id="CR543861">
    <property type="protein sequence ID" value="CAG68960.1"/>
    <property type="molecule type" value="Genomic_DNA"/>
</dbReference>
<dbReference type="STRING" id="202950.GCA_001485005_00231"/>
<dbReference type="KEGG" id="aci:ACIAD2159"/>
<proteinExistence type="predicted"/>
<dbReference type="eggNOG" id="ENOG50337ZQ">
    <property type="taxonomic scope" value="Bacteria"/>
</dbReference>
<name>Q6FAF3_ACIAD</name>
<dbReference type="AlphaFoldDB" id="Q6FAF3"/>
<dbReference type="HOGENOM" id="CLU_2257628_0_0_6"/>
<gene>
    <name evidence="1" type="ordered locus">ACIAD2159</name>
</gene>
<reference evidence="1 2" key="1">
    <citation type="journal article" date="2004" name="Nucleic Acids Res.">
        <title>Unique features revealed by the genome sequence of Acinetobacter sp. ADP1, a versatile and naturally transformation competent bacterium.</title>
        <authorList>
            <person name="Barbe V."/>
            <person name="Vallenet D."/>
            <person name="Fonknechten N."/>
            <person name="Kreimeyer A."/>
            <person name="Oztas S."/>
            <person name="Labarre L."/>
            <person name="Cruveiller S."/>
            <person name="Robert C."/>
            <person name="Duprat S."/>
            <person name="Wincker P."/>
            <person name="Ornston L.N."/>
            <person name="Weissenbach J."/>
            <person name="Marliere P."/>
            <person name="Cohen G.N."/>
            <person name="Medigue C."/>
        </authorList>
    </citation>
    <scope>NUCLEOTIDE SEQUENCE [LARGE SCALE GENOMIC DNA]</scope>
    <source>
        <strain evidence="2">ATCC 33305 / BD413 / ADP1</strain>
    </source>
</reference>
<evidence type="ECO:0000313" key="1">
    <source>
        <dbReference type="EMBL" id="CAG68960.1"/>
    </source>
</evidence>
<accession>Q6FAF3</accession>
<evidence type="ECO:0000313" key="2">
    <source>
        <dbReference type="Proteomes" id="UP000000430"/>
    </source>
</evidence>
<dbReference type="Proteomes" id="UP000000430">
    <property type="component" value="Chromosome"/>
</dbReference>
<sequence>MDHFGVTHMQFKQVENPRGTTIIIDSQAFVFAPLSLGAVEKLLPALQGFQPNDVGTVIDVAHKSLKRNYSDITRDDVADMIYMDQLEEVMGAVMSVSGLTGKADAGESSGE</sequence>